<keyword evidence="3" id="KW-1003">Cell membrane</keyword>
<evidence type="ECO:0000256" key="4">
    <source>
        <dbReference type="ARBA" id="ARBA00022679"/>
    </source>
</evidence>
<evidence type="ECO:0000256" key="2">
    <source>
        <dbReference type="ARBA" id="ARBA00010488"/>
    </source>
</evidence>
<evidence type="ECO:0000313" key="7">
    <source>
        <dbReference type="EMBL" id="RSD26974.1"/>
    </source>
</evidence>
<dbReference type="InterPro" id="IPR043149">
    <property type="entry name" value="TagF_N"/>
</dbReference>
<keyword evidence="6" id="KW-0472">Membrane</keyword>
<dbReference type="EMBL" id="RSFW01000013">
    <property type="protein sequence ID" value="RSD26974.1"/>
    <property type="molecule type" value="Genomic_DNA"/>
</dbReference>
<organism evidence="7 8">
    <name type="scientific">Mesobacillus subterraneus</name>
    <dbReference type="NCBI Taxonomy" id="285983"/>
    <lineage>
        <taxon>Bacteria</taxon>
        <taxon>Bacillati</taxon>
        <taxon>Bacillota</taxon>
        <taxon>Bacilli</taxon>
        <taxon>Bacillales</taxon>
        <taxon>Bacillaceae</taxon>
        <taxon>Mesobacillus</taxon>
    </lineage>
</organism>
<dbReference type="InterPro" id="IPR051612">
    <property type="entry name" value="Teichoic_Acid_Biosynth"/>
</dbReference>
<protein>
    <recommendedName>
        <fullName evidence="9">CDP-ribitol ribitolphosphotransferase</fullName>
    </recommendedName>
</protein>
<dbReference type="OrthoDB" id="9811865at2"/>
<comment type="caution">
    <text evidence="7">The sequence shown here is derived from an EMBL/GenBank/DDBJ whole genome shotgun (WGS) entry which is preliminary data.</text>
</comment>
<comment type="subcellular location">
    <subcellularLocation>
        <location evidence="1">Cell membrane</location>
        <topology evidence="1">Peripheral membrane protein</topology>
    </subcellularLocation>
</comment>
<evidence type="ECO:0000256" key="1">
    <source>
        <dbReference type="ARBA" id="ARBA00004202"/>
    </source>
</evidence>
<dbReference type="PANTHER" id="PTHR37316">
    <property type="entry name" value="TEICHOIC ACID GLYCEROL-PHOSPHATE PRIMASE"/>
    <property type="match status" value="1"/>
</dbReference>
<gene>
    <name evidence="7" type="ORF">EJA10_10510</name>
</gene>
<proteinExistence type="inferred from homology"/>
<keyword evidence="4" id="KW-0808">Transferase</keyword>
<dbReference type="Proteomes" id="UP000279911">
    <property type="component" value="Unassembled WGS sequence"/>
</dbReference>
<evidence type="ECO:0000256" key="5">
    <source>
        <dbReference type="ARBA" id="ARBA00022944"/>
    </source>
</evidence>
<evidence type="ECO:0008006" key="9">
    <source>
        <dbReference type="Google" id="ProtNLM"/>
    </source>
</evidence>
<evidence type="ECO:0000256" key="3">
    <source>
        <dbReference type="ARBA" id="ARBA00022475"/>
    </source>
</evidence>
<dbReference type="Pfam" id="PF04464">
    <property type="entry name" value="Glyphos_transf"/>
    <property type="match status" value="1"/>
</dbReference>
<accession>A0A3R9EZY2</accession>
<dbReference type="InterPro" id="IPR007554">
    <property type="entry name" value="Glycerophosphate_synth"/>
</dbReference>
<dbReference type="GO" id="GO:0019350">
    <property type="term" value="P:teichoic acid biosynthetic process"/>
    <property type="evidence" value="ECO:0007669"/>
    <property type="project" value="UniProtKB-KW"/>
</dbReference>
<evidence type="ECO:0000256" key="6">
    <source>
        <dbReference type="ARBA" id="ARBA00023136"/>
    </source>
</evidence>
<name>A0A3R9EZY2_9BACI</name>
<dbReference type="GO" id="GO:0047355">
    <property type="term" value="F:CDP-glycerol glycerophosphotransferase activity"/>
    <property type="evidence" value="ECO:0007669"/>
    <property type="project" value="InterPro"/>
</dbReference>
<dbReference type="PANTHER" id="PTHR37316:SF2">
    <property type="entry name" value="TEICHOIC ACID RIBITOL-PHOSPHATE POLYMERASE TARK"/>
    <property type="match status" value="1"/>
</dbReference>
<sequence>MGSLKYASTIITKKVLQVVHFSSCLLFKVNKNKITFASYRSDELSGNLLYLSEALKRKYPDKQYVTLMKRFDSSVTGKVKYFVHLIKATYSLATSAYFIIDDFYIPVYFVRPRENTEVIQLWHAAGIFKKFGLSTVGKPFGPRPDYLKHVKIHSNYSRLYVSSADVVPYYAEAFGMDEDRIYPLGLPRTDYFFSNSNTALKERFFNEYPNLRGKKLLLYAPTYRGKSHYQDDFQSPIDFQILEEKLGGEYRILIHLHPYMRVTDISDQKFVYHIQKEYSILELMSLADILITDYSSVIFDYSLLGKPMVFFAHDLEDYKRERDFYLDYKEMVPGPVFAQTEALADWIKNEDFNLEAVKNFKKRFFDFHDGKASERIAMHIMEDKTGG</sequence>
<dbReference type="AlphaFoldDB" id="A0A3R9EZY2"/>
<comment type="similarity">
    <text evidence="2">Belongs to the CDP-glycerol glycerophosphotransferase family.</text>
</comment>
<dbReference type="RefSeq" id="WP_125479965.1">
    <property type="nucleotide sequence ID" value="NZ_RSFW01000013.1"/>
</dbReference>
<evidence type="ECO:0000313" key="8">
    <source>
        <dbReference type="Proteomes" id="UP000279911"/>
    </source>
</evidence>
<dbReference type="InterPro" id="IPR043148">
    <property type="entry name" value="TagF_C"/>
</dbReference>
<dbReference type="Gene3D" id="3.40.50.11820">
    <property type="match status" value="1"/>
</dbReference>
<dbReference type="Gene3D" id="3.40.50.12580">
    <property type="match status" value="1"/>
</dbReference>
<dbReference type="GO" id="GO:0005886">
    <property type="term" value="C:plasma membrane"/>
    <property type="evidence" value="ECO:0007669"/>
    <property type="project" value="UniProtKB-SubCell"/>
</dbReference>
<keyword evidence="5" id="KW-0777">Teichoic acid biosynthesis</keyword>
<dbReference type="SUPFAM" id="SSF53756">
    <property type="entry name" value="UDP-Glycosyltransferase/glycogen phosphorylase"/>
    <property type="match status" value="1"/>
</dbReference>
<reference evidence="8" key="1">
    <citation type="submission" date="2018-12" db="EMBL/GenBank/DDBJ databases">
        <title>Bacillus chawlae sp. nov., Bacillus glennii sp. nov., and Bacillus saganii sp. nov. Isolated from the Vehicle Assembly Building at Kennedy Space Center where the Viking Spacecraft were Assembled.</title>
        <authorList>
            <person name="Seuylemezian A."/>
            <person name="Vaishampayan P."/>
        </authorList>
    </citation>
    <scope>NUCLEOTIDE SEQUENCE [LARGE SCALE GENOMIC DNA]</scope>
    <source>
        <strain evidence="8">DSM 13966</strain>
    </source>
</reference>